<dbReference type="Pfam" id="PF10844">
    <property type="entry name" value="DUF2577"/>
    <property type="match status" value="1"/>
</dbReference>
<gene>
    <name evidence="1" type="ORF">DWZ31_11450</name>
</gene>
<protein>
    <submittedName>
        <fullName evidence="1">DUF2577 domain-containing protein</fullName>
    </submittedName>
</protein>
<reference evidence="1 2" key="1">
    <citation type="submission" date="2018-08" db="EMBL/GenBank/DDBJ databases">
        <title>A genome reference for cultivated species of the human gut microbiota.</title>
        <authorList>
            <person name="Zou Y."/>
            <person name="Xue W."/>
            <person name="Luo G."/>
        </authorList>
    </citation>
    <scope>NUCLEOTIDE SEQUENCE [LARGE SCALE GENOMIC DNA]</scope>
    <source>
        <strain evidence="1 2">AF31-21AC</strain>
    </source>
</reference>
<organism evidence="1 2">
    <name type="scientific">Roseburia intestinalis</name>
    <dbReference type="NCBI Taxonomy" id="166486"/>
    <lineage>
        <taxon>Bacteria</taxon>
        <taxon>Bacillati</taxon>
        <taxon>Bacillota</taxon>
        <taxon>Clostridia</taxon>
        <taxon>Lachnospirales</taxon>
        <taxon>Lachnospiraceae</taxon>
        <taxon>Roseburia</taxon>
    </lineage>
</organism>
<evidence type="ECO:0000313" key="1">
    <source>
        <dbReference type="EMBL" id="RHN07187.1"/>
    </source>
</evidence>
<dbReference type="Proteomes" id="UP000283586">
    <property type="component" value="Unassembled WGS sequence"/>
</dbReference>
<evidence type="ECO:0000313" key="2">
    <source>
        <dbReference type="Proteomes" id="UP000283586"/>
    </source>
</evidence>
<comment type="caution">
    <text evidence="1">The sequence shown here is derived from an EMBL/GenBank/DDBJ whole genome shotgun (WGS) entry which is preliminary data.</text>
</comment>
<accession>A0A3R6JP71</accession>
<sequence>MNGYEKLLKIMQEEGMKNNPAKIVIGIMKSPTECEVAKNILDQDDFYVAEHLSMKKNVNVVENDQEKQVEKIQSLLKAGDMVAVYRLSDEKYLILDKVVNVDVSI</sequence>
<dbReference type="EMBL" id="QRQN01000013">
    <property type="protein sequence ID" value="RHN07187.1"/>
    <property type="molecule type" value="Genomic_DNA"/>
</dbReference>
<proteinExistence type="predicted"/>
<dbReference type="AlphaFoldDB" id="A0A3R6JP71"/>
<dbReference type="RefSeq" id="WP_118412430.1">
    <property type="nucleotide sequence ID" value="NZ_QRPI01000004.1"/>
</dbReference>
<dbReference type="InterPro" id="IPR022555">
    <property type="entry name" value="DUF2577"/>
</dbReference>
<name>A0A3R6JP71_9FIRM</name>